<accession>A0ABQ3Q110</accession>
<proteinExistence type="predicted"/>
<reference evidence="2" key="1">
    <citation type="submission" date="2024-05" db="EMBL/GenBank/DDBJ databases">
        <title>Whole genome shotgun sequence of Streptomyces daghestanicus NBRC 12762.</title>
        <authorList>
            <person name="Komaki H."/>
            <person name="Tamura T."/>
        </authorList>
    </citation>
    <scope>NUCLEOTIDE SEQUENCE</scope>
    <source>
        <strain evidence="2">NBRC 12762</strain>
    </source>
</reference>
<organism evidence="2 3">
    <name type="scientific">Streptomyces daghestanicus</name>
    <dbReference type="NCBI Taxonomy" id="66885"/>
    <lineage>
        <taxon>Bacteria</taxon>
        <taxon>Bacillati</taxon>
        <taxon>Actinomycetota</taxon>
        <taxon>Actinomycetes</taxon>
        <taxon>Kitasatosporales</taxon>
        <taxon>Streptomycetaceae</taxon>
        <taxon>Streptomyces</taxon>
    </lineage>
</organism>
<evidence type="ECO:0000313" key="2">
    <source>
        <dbReference type="EMBL" id="GHI30971.1"/>
    </source>
</evidence>
<dbReference type="Proteomes" id="UP001052655">
    <property type="component" value="Unassembled WGS sequence"/>
</dbReference>
<name>A0ABQ3Q110_9ACTN</name>
<comment type="caution">
    <text evidence="2">The sequence shown here is derived from an EMBL/GenBank/DDBJ whole genome shotgun (WGS) entry which is preliminary data.</text>
</comment>
<feature type="compositionally biased region" description="Low complexity" evidence="1">
    <location>
        <begin position="1"/>
        <end position="21"/>
    </location>
</feature>
<protein>
    <submittedName>
        <fullName evidence="2">Uncharacterized protein</fullName>
    </submittedName>
</protein>
<evidence type="ECO:0000313" key="3">
    <source>
        <dbReference type="Proteomes" id="UP001052655"/>
    </source>
</evidence>
<feature type="region of interest" description="Disordered" evidence="1">
    <location>
        <begin position="1"/>
        <end position="30"/>
    </location>
</feature>
<sequence>MASGIRARATTRPARTSVRSTLGEASQSGLDREVRMPSFLERGRPVCRRRSGIIADREDRCEDRCGTSTLPLREGRVYEEWARQ</sequence>
<keyword evidence="3" id="KW-1185">Reference proteome</keyword>
<evidence type="ECO:0000256" key="1">
    <source>
        <dbReference type="SAM" id="MobiDB-lite"/>
    </source>
</evidence>
<gene>
    <name evidence="2" type="ORF">Sdagh_27010</name>
</gene>
<dbReference type="EMBL" id="BNDX01000008">
    <property type="protein sequence ID" value="GHI30971.1"/>
    <property type="molecule type" value="Genomic_DNA"/>
</dbReference>